<dbReference type="PROSITE" id="PS50848">
    <property type="entry name" value="START"/>
    <property type="match status" value="1"/>
</dbReference>
<keyword evidence="7" id="KW-0446">Lipid-binding</keyword>
<dbReference type="GO" id="GO:0008525">
    <property type="term" value="F:phosphatidylcholine transporter activity"/>
    <property type="evidence" value="ECO:0007669"/>
    <property type="project" value="TreeGrafter"/>
</dbReference>
<sequence length="240" mass="27392">MDPGAGAFSEEQFREACAELQRPALSGAAWELLVETQGISVYRLLDQQTGLYAYKVFGVLEDCLPDLLADVYMDLAYRKQWDQYVKELYEKECSGETVVYWQVKYPFPMSNRDYVYVRQRQELDFEGQKVHVILAQSTSEPQFPEKSGVIRVKHYKQRLAIQSDGKRGSKGKKGARVGVPARARRVKTALTAGTENAGCLFPEVRGWPRVKRNKSESVHPQKLGWTSMWISSFFTDSCMV</sequence>
<evidence type="ECO:0000259" key="12">
    <source>
        <dbReference type="PROSITE" id="PS50848"/>
    </source>
</evidence>
<comment type="subcellular location">
    <subcellularLocation>
        <location evidence="1">Cytoplasm</location>
    </subcellularLocation>
</comment>
<evidence type="ECO:0000256" key="6">
    <source>
        <dbReference type="ARBA" id="ARBA00023055"/>
    </source>
</evidence>
<evidence type="ECO:0000256" key="11">
    <source>
        <dbReference type="ARBA" id="ARBA00079049"/>
    </source>
</evidence>
<gene>
    <name evidence="13" type="primary">LOC113878492</name>
</gene>
<keyword evidence="6" id="KW-0445">Lipid transport</keyword>
<name>A0A4W2BTM1_BOBOX</name>
<evidence type="ECO:0000256" key="7">
    <source>
        <dbReference type="ARBA" id="ARBA00023121"/>
    </source>
</evidence>
<dbReference type="SUPFAM" id="SSF55961">
    <property type="entry name" value="Bet v1-like"/>
    <property type="match status" value="1"/>
</dbReference>
<reference evidence="13" key="3">
    <citation type="submission" date="2025-09" db="UniProtKB">
        <authorList>
            <consortium name="Ensembl"/>
        </authorList>
    </citation>
    <scope>IDENTIFICATION</scope>
</reference>
<dbReference type="FunFam" id="3.30.530.20:FF:000017">
    <property type="entry name" value="Phosphatidylcholine transfer protein, putative"/>
    <property type="match status" value="1"/>
</dbReference>
<comment type="subunit">
    <text evidence="8">Interacts with ACOT13/THEM2.</text>
</comment>
<evidence type="ECO:0000256" key="10">
    <source>
        <dbReference type="ARBA" id="ARBA00077188"/>
    </source>
</evidence>
<proteinExistence type="predicted"/>
<dbReference type="PANTHER" id="PTHR19308:SF39">
    <property type="entry name" value="PHOSPHATIDYLCHOLINE TRANSFER PROTEIN"/>
    <property type="match status" value="1"/>
</dbReference>
<keyword evidence="5" id="KW-0007">Acetylation</keyword>
<keyword evidence="14" id="KW-1185">Reference proteome</keyword>
<reference evidence="13" key="2">
    <citation type="submission" date="2025-08" db="UniProtKB">
        <authorList>
            <consortium name="Ensembl"/>
        </authorList>
    </citation>
    <scope>IDENTIFICATION</scope>
</reference>
<dbReference type="Proteomes" id="UP000314981">
    <property type="component" value="Chromosome 19"/>
</dbReference>
<evidence type="ECO:0000256" key="4">
    <source>
        <dbReference type="ARBA" id="ARBA00022553"/>
    </source>
</evidence>
<dbReference type="SMART" id="SM00234">
    <property type="entry name" value="START"/>
    <property type="match status" value="1"/>
</dbReference>
<dbReference type="InterPro" id="IPR023393">
    <property type="entry name" value="START-like_dom_sf"/>
</dbReference>
<evidence type="ECO:0000256" key="1">
    <source>
        <dbReference type="ARBA" id="ARBA00004496"/>
    </source>
</evidence>
<reference evidence="13 14" key="1">
    <citation type="submission" date="2018-11" db="EMBL/GenBank/DDBJ databases">
        <title>Haplotype-resolved cattle genomes.</title>
        <authorList>
            <person name="Low W.Y."/>
            <person name="Tearle R."/>
            <person name="Bickhart D.M."/>
            <person name="Rosen B.D."/>
            <person name="Koren S."/>
            <person name="Rhie A."/>
            <person name="Hiendleder S."/>
            <person name="Phillippy A.M."/>
            <person name="Smith T.P.L."/>
            <person name="Williams J.L."/>
        </authorList>
    </citation>
    <scope>NUCLEOTIDE SEQUENCE [LARGE SCALE GENOMIC DNA]</scope>
</reference>
<accession>A0A4W2BTM1</accession>
<dbReference type="STRING" id="30522.A0A4W2BTM1"/>
<evidence type="ECO:0000256" key="3">
    <source>
        <dbReference type="ARBA" id="ARBA00022490"/>
    </source>
</evidence>
<dbReference type="GO" id="GO:0005829">
    <property type="term" value="C:cytosol"/>
    <property type="evidence" value="ECO:0007669"/>
    <property type="project" value="UniProtKB-ARBA"/>
</dbReference>
<evidence type="ECO:0000313" key="14">
    <source>
        <dbReference type="Proteomes" id="UP000314981"/>
    </source>
</evidence>
<keyword evidence="2" id="KW-0813">Transport</keyword>
<dbReference type="Gene3D" id="3.30.530.20">
    <property type="match status" value="1"/>
</dbReference>
<evidence type="ECO:0000256" key="8">
    <source>
        <dbReference type="ARBA" id="ARBA00063535"/>
    </source>
</evidence>
<dbReference type="Ensembl" id="ENSBIXT00000009827.1">
    <property type="protein sequence ID" value="ENSBIXP00000003449.1"/>
    <property type="gene ID" value="ENSBIXG00000009871.1"/>
</dbReference>
<dbReference type="InterPro" id="IPR051213">
    <property type="entry name" value="START_lipid_transfer"/>
</dbReference>
<dbReference type="GO" id="GO:0031210">
    <property type="term" value="F:phosphatidylcholine binding"/>
    <property type="evidence" value="ECO:0007669"/>
    <property type="project" value="TreeGrafter"/>
</dbReference>
<keyword evidence="3" id="KW-0963">Cytoplasm</keyword>
<dbReference type="PANTHER" id="PTHR19308">
    <property type="entry name" value="PHOSPHATIDYLCHOLINE TRANSFER PROTEIN"/>
    <property type="match status" value="1"/>
</dbReference>
<dbReference type="InterPro" id="IPR002913">
    <property type="entry name" value="START_lipid-bd_dom"/>
</dbReference>
<dbReference type="Pfam" id="PF01852">
    <property type="entry name" value="START"/>
    <property type="match status" value="1"/>
</dbReference>
<evidence type="ECO:0000256" key="9">
    <source>
        <dbReference type="ARBA" id="ARBA00069061"/>
    </source>
</evidence>
<evidence type="ECO:0000313" key="13">
    <source>
        <dbReference type="Ensembl" id="ENSBIXP00000003449.1"/>
    </source>
</evidence>
<keyword evidence="4" id="KW-0597">Phosphoprotein</keyword>
<evidence type="ECO:0000256" key="2">
    <source>
        <dbReference type="ARBA" id="ARBA00022448"/>
    </source>
</evidence>
<feature type="domain" description="START" evidence="12">
    <location>
        <begin position="30"/>
        <end position="162"/>
    </location>
</feature>
<organism evidence="13 14">
    <name type="scientific">Bos indicus x Bos taurus</name>
    <name type="common">Hybrid cattle</name>
    <dbReference type="NCBI Taxonomy" id="30522"/>
    <lineage>
        <taxon>Eukaryota</taxon>
        <taxon>Metazoa</taxon>
        <taxon>Chordata</taxon>
        <taxon>Craniata</taxon>
        <taxon>Vertebrata</taxon>
        <taxon>Euteleostomi</taxon>
        <taxon>Mammalia</taxon>
        <taxon>Eutheria</taxon>
        <taxon>Laurasiatheria</taxon>
        <taxon>Artiodactyla</taxon>
        <taxon>Ruminantia</taxon>
        <taxon>Pecora</taxon>
        <taxon>Bovidae</taxon>
        <taxon>Bovinae</taxon>
        <taxon>Bos</taxon>
    </lineage>
</organism>
<protein>
    <recommendedName>
        <fullName evidence="9">Phosphatidylcholine transfer protein</fullName>
    </recommendedName>
    <alternativeName>
        <fullName evidence="11">START domain-containing protein 2</fullName>
    </alternativeName>
    <alternativeName>
        <fullName evidence="10">StAR-related lipid transfer protein 2</fullName>
    </alternativeName>
</protein>
<dbReference type="AlphaFoldDB" id="A0A4W2BTM1"/>
<evidence type="ECO:0000256" key="5">
    <source>
        <dbReference type="ARBA" id="ARBA00022990"/>
    </source>
</evidence>